<name>A0A2W2D0I9_9ACTN</name>
<comment type="caution">
    <text evidence="1">The sequence shown here is derived from an EMBL/GenBank/DDBJ whole genome shotgun (WGS) entry which is preliminary data.</text>
</comment>
<reference evidence="1 2" key="1">
    <citation type="submission" date="2018-01" db="EMBL/GenBank/DDBJ databases">
        <title>Draft genome sequence of Jishengella endophytica.</title>
        <authorList>
            <person name="Sahin N."/>
            <person name="Ay H."/>
            <person name="Saygin H."/>
        </authorList>
    </citation>
    <scope>NUCLEOTIDE SEQUENCE [LARGE SCALE GENOMIC DNA]</scope>
    <source>
        <strain evidence="1 2">DSM 45430</strain>
    </source>
</reference>
<sequence length="151" mass="16850">MSNRMLHPRWCTPGCQVNADRPTRPHVSRPVTITASNHELVHLRLTLNMAHTPMDAPLLVMLETYDTNPDARQPAGAFPLSIRQAGDLTRGIKGLLRLAQHTTWCDQPEGISQLLFTKLVEAQRGLPDEEIANFLATGRKPDLSEPVKDDQ</sequence>
<protein>
    <submittedName>
        <fullName evidence="1">Uncharacterized protein</fullName>
    </submittedName>
</protein>
<dbReference type="AlphaFoldDB" id="A0A2W2D0I9"/>
<gene>
    <name evidence="1" type="ORF">C1I93_28075</name>
</gene>
<organism evidence="1 2">
    <name type="scientific">Micromonospora endophytica</name>
    <dbReference type="NCBI Taxonomy" id="515350"/>
    <lineage>
        <taxon>Bacteria</taxon>
        <taxon>Bacillati</taxon>
        <taxon>Actinomycetota</taxon>
        <taxon>Actinomycetes</taxon>
        <taxon>Micromonosporales</taxon>
        <taxon>Micromonosporaceae</taxon>
        <taxon>Micromonospora</taxon>
    </lineage>
</organism>
<dbReference type="EMBL" id="POTX01000326">
    <property type="protein sequence ID" value="PZF86023.1"/>
    <property type="molecule type" value="Genomic_DNA"/>
</dbReference>
<proteinExistence type="predicted"/>
<evidence type="ECO:0000313" key="1">
    <source>
        <dbReference type="EMBL" id="PZF86023.1"/>
    </source>
</evidence>
<dbReference type="Proteomes" id="UP000248627">
    <property type="component" value="Unassembled WGS sequence"/>
</dbReference>
<accession>A0A2W2D0I9</accession>
<keyword evidence="2" id="KW-1185">Reference proteome</keyword>
<evidence type="ECO:0000313" key="2">
    <source>
        <dbReference type="Proteomes" id="UP000248627"/>
    </source>
</evidence>